<gene>
    <name evidence="8" type="ORF">ACI43T_08940</name>
</gene>
<evidence type="ECO:0000256" key="1">
    <source>
        <dbReference type="ARBA" id="ARBA00004167"/>
    </source>
</evidence>
<comment type="caution">
    <text evidence="8">The sequence shown here is derived from an EMBL/GenBank/DDBJ whole genome shotgun (WGS) entry which is preliminary data.</text>
</comment>
<dbReference type="EMBL" id="JBJGEB010000008">
    <property type="protein sequence ID" value="MFK7642614.1"/>
    <property type="molecule type" value="Genomic_DNA"/>
</dbReference>
<dbReference type="CDD" id="cd16424">
    <property type="entry name" value="VirB8"/>
    <property type="match status" value="1"/>
</dbReference>
<accession>A0ABW8Q4W7</accession>
<keyword evidence="4 6" id="KW-0472">Membrane</keyword>
<dbReference type="SUPFAM" id="SSF54427">
    <property type="entry name" value="NTF2-like"/>
    <property type="match status" value="1"/>
</dbReference>
<feature type="region of interest" description="Disordered" evidence="5">
    <location>
        <begin position="253"/>
        <end position="281"/>
    </location>
</feature>
<evidence type="ECO:0000256" key="3">
    <source>
        <dbReference type="ARBA" id="ARBA00022989"/>
    </source>
</evidence>
<sequence length="281" mass="31695">MFKKKEKTQKVTEAVIRSKSFELSLADMVKRSEKRAWFVASVSMVLVVISGIGVALILPLKQEVPYVVVADRDTGFSTVSRLEGDFKNNKITASEAINKSNVAQYVIARESYDWELTNINGWGKVLAMSDAKVATDYKNQFLEDFPQNPNKIYGRALSVRTKIRNITLAYTDGRQNAPTGATVNYDRYLFDKSKGSLQPLDRQMATMTFEYRPNLKMAEEYRYDNPLGFQVTNYQVETDNIAKPTMELPSNFPIVSKDSLGPQKEEDATSPQADLMAVSPR</sequence>
<name>A0ABW8Q4W7_9NEIS</name>
<protein>
    <submittedName>
        <fullName evidence="8">VirB8 family protein</fullName>
    </submittedName>
</protein>
<dbReference type="RefSeq" id="WP_293279611.1">
    <property type="nucleotide sequence ID" value="NZ_JBJGEB010000008.1"/>
</dbReference>
<dbReference type="InterPro" id="IPR007430">
    <property type="entry name" value="VirB8"/>
</dbReference>
<evidence type="ECO:0000259" key="7">
    <source>
        <dbReference type="Pfam" id="PF04335"/>
    </source>
</evidence>
<dbReference type="Gene3D" id="3.10.450.230">
    <property type="entry name" value="VirB8 protein"/>
    <property type="match status" value="1"/>
</dbReference>
<dbReference type="PIRSF" id="PIRSF003299">
    <property type="entry name" value="VirB8_PtlE"/>
    <property type="match status" value="1"/>
</dbReference>
<feature type="transmembrane region" description="Helical" evidence="6">
    <location>
        <begin position="36"/>
        <end position="58"/>
    </location>
</feature>
<organism evidence="8 9">
    <name type="scientific">Neisseria oralis</name>
    <dbReference type="NCBI Taxonomy" id="1107316"/>
    <lineage>
        <taxon>Bacteria</taxon>
        <taxon>Pseudomonadati</taxon>
        <taxon>Pseudomonadota</taxon>
        <taxon>Betaproteobacteria</taxon>
        <taxon>Neisseriales</taxon>
        <taxon>Neisseriaceae</taxon>
        <taxon>Neisseria</taxon>
    </lineage>
</organism>
<dbReference type="InterPro" id="IPR026264">
    <property type="entry name" value="VirB8/PtlE"/>
</dbReference>
<evidence type="ECO:0000256" key="2">
    <source>
        <dbReference type="ARBA" id="ARBA00022692"/>
    </source>
</evidence>
<feature type="domain" description="Bacterial virulence protein VirB8" evidence="7">
    <location>
        <begin position="19"/>
        <end position="237"/>
    </location>
</feature>
<dbReference type="Pfam" id="PF04335">
    <property type="entry name" value="VirB8"/>
    <property type="match status" value="1"/>
</dbReference>
<reference evidence="8 9" key="1">
    <citation type="submission" date="2024-11" db="EMBL/GenBank/DDBJ databases">
        <authorList>
            <person name="Mikucki A.G."/>
            <person name="Kahler C.M."/>
        </authorList>
    </citation>
    <scope>NUCLEOTIDE SEQUENCE [LARGE SCALE GENOMIC DNA]</scope>
    <source>
        <strain evidence="8 9">EXNM717</strain>
    </source>
</reference>
<keyword evidence="3 6" id="KW-1133">Transmembrane helix</keyword>
<comment type="subcellular location">
    <subcellularLocation>
        <location evidence="1">Membrane</location>
        <topology evidence="1">Single-pass membrane protein</topology>
    </subcellularLocation>
</comment>
<evidence type="ECO:0000313" key="9">
    <source>
        <dbReference type="Proteomes" id="UP001621964"/>
    </source>
</evidence>
<evidence type="ECO:0000256" key="5">
    <source>
        <dbReference type="SAM" id="MobiDB-lite"/>
    </source>
</evidence>
<evidence type="ECO:0000256" key="6">
    <source>
        <dbReference type="SAM" id="Phobius"/>
    </source>
</evidence>
<evidence type="ECO:0000256" key="4">
    <source>
        <dbReference type="ARBA" id="ARBA00023136"/>
    </source>
</evidence>
<proteinExistence type="predicted"/>
<dbReference type="InterPro" id="IPR032710">
    <property type="entry name" value="NTF2-like_dom_sf"/>
</dbReference>
<dbReference type="Proteomes" id="UP001621964">
    <property type="component" value="Unassembled WGS sequence"/>
</dbReference>
<keyword evidence="2 6" id="KW-0812">Transmembrane</keyword>
<evidence type="ECO:0000313" key="8">
    <source>
        <dbReference type="EMBL" id="MFK7642614.1"/>
    </source>
</evidence>
<keyword evidence="9" id="KW-1185">Reference proteome</keyword>